<evidence type="ECO:0000313" key="2">
    <source>
        <dbReference type="EMBL" id="KAJ7687284.1"/>
    </source>
</evidence>
<sequence>MFRVLHTPGPRWPSEMESFDSLLRYLNHKDTITLAKSLYGVNFHEPTYGSYGPDESAYTLDDTQTTFCCTMFGQEKAYDQGHRTFFVQASDEWLVALRSVWDSQLRVLAAPITADHDNDHRSADTRVVRWMDGDHYTGVGAHAVKVHLDHISTTRCRVWMPDEDELLVETRPLIAGDFPMQVGDLVLFEASLHRRDDRSGTTPRFKPDIYALSGATWKLATEKLCLLACHPAALRVVVHLLVTRTIRRRLRLMQHATTPAGRARKRERCSVEHKPGRPLRVTSAYRDDTV</sequence>
<feature type="region of interest" description="Disordered" evidence="1">
    <location>
        <begin position="257"/>
        <end position="290"/>
    </location>
</feature>
<name>A0AAD7DAY4_MYCRO</name>
<comment type="caution">
    <text evidence="2">The sequence shown here is derived from an EMBL/GenBank/DDBJ whole genome shotgun (WGS) entry which is preliminary data.</text>
</comment>
<dbReference type="AlphaFoldDB" id="A0AAD7DAY4"/>
<protein>
    <submittedName>
        <fullName evidence="2">Uncharacterized protein</fullName>
    </submittedName>
</protein>
<dbReference type="Proteomes" id="UP001221757">
    <property type="component" value="Unassembled WGS sequence"/>
</dbReference>
<reference evidence="2" key="1">
    <citation type="submission" date="2023-03" db="EMBL/GenBank/DDBJ databases">
        <title>Massive genome expansion in bonnet fungi (Mycena s.s.) driven by repeated elements and novel gene families across ecological guilds.</title>
        <authorList>
            <consortium name="Lawrence Berkeley National Laboratory"/>
            <person name="Harder C.B."/>
            <person name="Miyauchi S."/>
            <person name="Viragh M."/>
            <person name="Kuo A."/>
            <person name="Thoen E."/>
            <person name="Andreopoulos B."/>
            <person name="Lu D."/>
            <person name="Skrede I."/>
            <person name="Drula E."/>
            <person name="Henrissat B."/>
            <person name="Morin E."/>
            <person name="Kohler A."/>
            <person name="Barry K."/>
            <person name="LaButti K."/>
            <person name="Morin E."/>
            <person name="Salamov A."/>
            <person name="Lipzen A."/>
            <person name="Mereny Z."/>
            <person name="Hegedus B."/>
            <person name="Baldrian P."/>
            <person name="Stursova M."/>
            <person name="Weitz H."/>
            <person name="Taylor A."/>
            <person name="Grigoriev I.V."/>
            <person name="Nagy L.G."/>
            <person name="Martin F."/>
            <person name="Kauserud H."/>
        </authorList>
    </citation>
    <scope>NUCLEOTIDE SEQUENCE</scope>
    <source>
        <strain evidence="2">CBHHK067</strain>
    </source>
</reference>
<gene>
    <name evidence="2" type="ORF">B0H17DRAFT_1136406</name>
</gene>
<evidence type="ECO:0000256" key="1">
    <source>
        <dbReference type="SAM" id="MobiDB-lite"/>
    </source>
</evidence>
<dbReference type="EMBL" id="JARKIE010000089">
    <property type="protein sequence ID" value="KAJ7687284.1"/>
    <property type="molecule type" value="Genomic_DNA"/>
</dbReference>
<proteinExistence type="predicted"/>
<keyword evidence="3" id="KW-1185">Reference proteome</keyword>
<accession>A0AAD7DAY4</accession>
<organism evidence="2 3">
    <name type="scientific">Mycena rosella</name>
    <name type="common">Pink bonnet</name>
    <name type="synonym">Agaricus rosellus</name>
    <dbReference type="NCBI Taxonomy" id="1033263"/>
    <lineage>
        <taxon>Eukaryota</taxon>
        <taxon>Fungi</taxon>
        <taxon>Dikarya</taxon>
        <taxon>Basidiomycota</taxon>
        <taxon>Agaricomycotina</taxon>
        <taxon>Agaricomycetes</taxon>
        <taxon>Agaricomycetidae</taxon>
        <taxon>Agaricales</taxon>
        <taxon>Marasmiineae</taxon>
        <taxon>Mycenaceae</taxon>
        <taxon>Mycena</taxon>
    </lineage>
</organism>
<evidence type="ECO:0000313" key="3">
    <source>
        <dbReference type="Proteomes" id="UP001221757"/>
    </source>
</evidence>